<evidence type="ECO:0000313" key="1">
    <source>
        <dbReference type="EMBL" id="KAL3287129.1"/>
    </source>
</evidence>
<proteinExistence type="predicted"/>
<organism evidence="1 2">
    <name type="scientific">Cryptolaemus montrouzieri</name>
    <dbReference type="NCBI Taxonomy" id="559131"/>
    <lineage>
        <taxon>Eukaryota</taxon>
        <taxon>Metazoa</taxon>
        <taxon>Ecdysozoa</taxon>
        <taxon>Arthropoda</taxon>
        <taxon>Hexapoda</taxon>
        <taxon>Insecta</taxon>
        <taxon>Pterygota</taxon>
        <taxon>Neoptera</taxon>
        <taxon>Endopterygota</taxon>
        <taxon>Coleoptera</taxon>
        <taxon>Polyphaga</taxon>
        <taxon>Cucujiformia</taxon>
        <taxon>Coccinelloidea</taxon>
        <taxon>Coccinellidae</taxon>
        <taxon>Scymninae</taxon>
        <taxon>Scymnini</taxon>
        <taxon>Cryptolaemus</taxon>
    </lineage>
</organism>
<name>A0ABD2P847_9CUCU</name>
<dbReference type="EMBL" id="JABFTP020000185">
    <property type="protein sequence ID" value="KAL3287129.1"/>
    <property type="molecule type" value="Genomic_DNA"/>
</dbReference>
<sequence>MDRKYNILFERYNNQLEINEEFKEEIINITDQLNKTEQNELNGTIILHGIPYEVNETVKDEVKKIGNQLQIPLEDHLFTAIRLGRQDKKATPIKVIFKNEEIKRAS</sequence>
<evidence type="ECO:0000313" key="2">
    <source>
        <dbReference type="Proteomes" id="UP001516400"/>
    </source>
</evidence>
<dbReference type="Proteomes" id="UP001516400">
    <property type="component" value="Unassembled WGS sequence"/>
</dbReference>
<gene>
    <name evidence="1" type="ORF">HHI36_001609</name>
</gene>
<dbReference type="AlphaFoldDB" id="A0ABD2P847"/>
<reference evidence="1 2" key="1">
    <citation type="journal article" date="2021" name="BMC Biol.">
        <title>Horizontally acquired antibacterial genes associated with adaptive radiation of ladybird beetles.</title>
        <authorList>
            <person name="Li H.S."/>
            <person name="Tang X.F."/>
            <person name="Huang Y.H."/>
            <person name="Xu Z.Y."/>
            <person name="Chen M.L."/>
            <person name="Du X.Y."/>
            <person name="Qiu B.Y."/>
            <person name="Chen P.T."/>
            <person name="Zhang W."/>
            <person name="Slipinski A."/>
            <person name="Escalona H.E."/>
            <person name="Waterhouse R.M."/>
            <person name="Zwick A."/>
            <person name="Pang H."/>
        </authorList>
    </citation>
    <scope>NUCLEOTIDE SEQUENCE [LARGE SCALE GENOMIC DNA]</scope>
    <source>
        <strain evidence="1">SYSU2018</strain>
    </source>
</reference>
<accession>A0ABD2P847</accession>
<protein>
    <submittedName>
        <fullName evidence="1">Uncharacterized protein</fullName>
    </submittedName>
</protein>
<keyword evidence="2" id="KW-1185">Reference proteome</keyword>
<comment type="caution">
    <text evidence="1">The sequence shown here is derived from an EMBL/GenBank/DDBJ whole genome shotgun (WGS) entry which is preliminary data.</text>
</comment>